<keyword evidence="3" id="KW-1185">Reference proteome</keyword>
<proteinExistence type="predicted"/>
<dbReference type="RefSeq" id="WP_153456920.1">
    <property type="nucleotide sequence ID" value="NZ_WEGJ01000045.1"/>
</dbReference>
<dbReference type="AlphaFoldDB" id="A0A7K0CRM1"/>
<evidence type="ECO:0000256" key="1">
    <source>
        <dbReference type="SAM" id="MobiDB-lite"/>
    </source>
</evidence>
<dbReference type="Proteomes" id="UP000466345">
    <property type="component" value="Unassembled WGS sequence"/>
</dbReference>
<feature type="region of interest" description="Disordered" evidence="1">
    <location>
        <begin position="21"/>
        <end position="60"/>
    </location>
</feature>
<sequence length="60" mass="6522">MRDRDPAALTRLRALDAALRDQQEDRHRAAALRVPAPVLSPSGPPPSPRSSPTGPGFRLR</sequence>
<accession>A0A7K0CRM1</accession>
<organism evidence="2 3">
    <name type="scientific">Streptomyces smaragdinus</name>
    <dbReference type="NCBI Taxonomy" id="2585196"/>
    <lineage>
        <taxon>Bacteria</taxon>
        <taxon>Bacillati</taxon>
        <taxon>Actinomycetota</taxon>
        <taxon>Actinomycetes</taxon>
        <taxon>Kitasatosporales</taxon>
        <taxon>Streptomycetaceae</taxon>
        <taxon>Streptomyces</taxon>
    </lineage>
</organism>
<gene>
    <name evidence="2" type="ORF">SRB5_63310</name>
</gene>
<reference evidence="2 3" key="1">
    <citation type="submission" date="2019-10" db="EMBL/GenBank/DDBJ databases">
        <title>Streptomyces smaragdinus sp. nov. and Streptomyces fabii sp. nov., isolated from the gut of fungus growing-termite Macrotermes natalensis.</title>
        <authorList>
            <person name="Schwitalla J."/>
            <person name="Benndorf R."/>
            <person name="Martin K."/>
            <person name="De Beer W."/>
            <person name="Kaster A.-K."/>
            <person name="Vollmers J."/>
            <person name="Poulsen M."/>
            <person name="Beemelmanns C."/>
        </authorList>
    </citation>
    <scope>NUCLEOTIDE SEQUENCE [LARGE SCALE GENOMIC DNA]</scope>
    <source>
        <strain evidence="2 3">RB5</strain>
    </source>
</reference>
<protein>
    <submittedName>
        <fullName evidence="2">Uncharacterized protein</fullName>
    </submittedName>
</protein>
<evidence type="ECO:0000313" key="2">
    <source>
        <dbReference type="EMBL" id="MQY16138.1"/>
    </source>
</evidence>
<dbReference type="EMBL" id="WEGJ01000045">
    <property type="protein sequence ID" value="MQY16138.1"/>
    <property type="molecule type" value="Genomic_DNA"/>
</dbReference>
<comment type="caution">
    <text evidence="2">The sequence shown here is derived from an EMBL/GenBank/DDBJ whole genome shotgun (WGS) entry which is preliminary data.</text>
</comment>
<feature type="compositionally biased region" description="Low complexity" evidence="1">
    <location>
        <begin position="50"/>
        <end position="60"/>
    </location>
</feature>
<evidence type="ECO:0000313" key="3">
    <source>
        <dbReference type="Proteomes" id="UP000466345"/>
    </source>
</evidence>
<name>A0A7K0CRM1_9ACTN</name>